<dbReference type="Proteomes" id="UP000030664">
    <property type="component" value="Unassembled WGS sequence"/>
</dbReference>
<dbReference type="Gene3D" id="1.10.510.10">
    <property type="entry name" value="Transferase(Phosphotransferase) domain 1"/>
    <property type="match status" value="1"/>
</dbReference>
<dbReference type="EMBL" id="JROM01000045">
    <property type="protein sequence ID" value="KHE73886.1"/>
    <property type="molecule type" value="Genomic_DNA"/>
</dbReference>
<dbReference type="Pfam" id="PF03881">
    <property type="entry name" value="Fructosamin_kin"/>
    <property type="match status" value="1"/>
</dbReference>
<dbReference type="PANTHER" id="PTHR12149">
    <property type="entry name" value="FRUCTOSAMINE 3 KINASE-RELATED PROTEIN"/>
    <property type="match status" value="1"/>
</dbReference>
<dbReference type="GO" id="GO:0016301">
    <property type="term" value="F:kinase activity"/>
    <property type="evidence" value="ECO:0007669"/>
    <property type="project" value="UniProtKB-UniRule"/>
</dbReference>
<reference evidence="2 3" key="1">
    <citation type="submission" date="2014-09" db="EMBL/GenBank/DDBJ databases">
        <title>High-quality draft genome sequence of Kocuria marina SO9-6, an actinobacterium isolated from a copper mine.</title>
        <authorList>
            <person name="Castro D.B."/>
            <person name="Pereira L.B."/>
            <person name="Silva M.V."/>
            <person name="Silva B.P."/>
            <person name="Zanardi B.R."/>
            <person name="Carlos C."/>
            <person name="Belgini D.R."/>
            <person name="Limache E.G."/>
            <person name="Lacerda G.V."/>
            <person name="Nery M.B."/>
            <person name="Gomes M.B."/>
            <person name="Souza S."/>
            <person name="Silva T.M."/>
            <person name="Rodrigues V.D."/>
            <person name="Paulino L.C."/>
            <person name="Vicentini R."/>
            <person name="Ferraz L.F."/>
            <person name="Ottoboni L.M."/>
        </authorList>
    </citation>
    <scope>NUCLEOTIDE SEQUENCE [LARGE SCALE GENOMIC DNA]</scope>
    <source>
        <strain evidence="2 3">SO9-6</strain>
    </source>
</reference>
<comment type="caution">
    <text evidence="2">The sequence shown here is derived from an EMBL/GenBank/DDBJ whole genome shotgun (WGS) entry which is preliminary data.</text>
</comment>
<dbReference type="PANTHER" id="PTHR12149:SF8">
    <property type="entry name" value="PROTEIN-RIBULOSAMINE 3-KINASE"/>
    <property type="match status" value="1"/>
</dbReference>
<dbReference type="InterPro" id="IPR016477">
    <property type="entry name" value="Fructo-/Ketosamine-3-kinase"/>
</dbReference>
<gene>
    <name evidence="2" type="ORF">AS25_10770</name>
</gene>
<evidence type="ECO:0000313" key="2">
    <source>
        <dbReference type="EMBL" id="KHE73886.1"/>
    </source>
</evidence>
<evidence type="ECO:0000256" key="1">
    <source>
        <dbReference type="PIRNR" id="PIRNR006221"/>
    </source>
</evidence>
<keyword evidence="1 2" id="KW-0418">Kinase</keyword>
<dbReference type="InterPro" id="IPR011009">
    <property type="entry name" value="Kinase-like_dom_sf"/>
</dbReference>
<dbReference type="AlphaFoldDB" id="A0A0B0D7F6"/>
<dbReference type="Gene3D" id="1.20.1270.240">
    <property type="match status" value="1"/>
</dbReference>
<dbReference type="RefSeq" id="WP_035964990.1">
    <property type="nucleotide sequence ID" value="NZ_JROM01000045.1"/>
</dbReference>
<accession>A0A0B0D7F6</accession>
<dbReference type="PIRSF" id="PIRSF006221">
    <property type="entry name" value="Ketosamine-3-kinase"/>
    <property type="match status" value="1"/>
</dbReference>
<proteinExistence type="inferred from homology"/>
<dbReference type="Gene3D" id="3.30.200.20">
    <property type="entry name" value="Phosphorylase Kinase, domain 1"/>
    <property type="match status" value="1"/>
</dbReference>
<name>A0A0B0D7F6_9MICC</name>
<keyword evidence="1" id="KW-0808">Transferase</keyword>
<comment type="similarity">
    <text evidence="1">Belongs to the fructosamine kinase family.</text>
</comment>
<dbReference type="eggNOG" id="COG3001">
    <property type="taxonomic scope" value="Bacteria"/>
</dbReference>
<protein>
    <submittedName>
        <fullName evidence="2">Fructosamine kinase</fullName>
    </submittedName>
</protein>
<sequence>MATIDELPGEIVADLHVSDARPVSGGDTAHAYRLETPDGPLFAKTMPGAPAGVLALEAAGLEALRAVAPAEVRVPRVHHVGDEALVLEWIDEGPGRQDRATECSMGTGLAAIHRARAPHVGWLSAELPERIGSFPVDLTPTDDWADFLLHRRIEPLLRAAIDAGHLDPAASDLLARLAPRADELAGPPEPPSLLHGDLWAGNRVVDRNGTNWLIDPSSFYGHREYDLAMMQLFGGFGRECFAAYDDAYPLADGWHDRVPWYQLPPLLVHAIRFDGGYGGAVMRALRNLM</sequence>
<dbReference type="SUPFAM" id="SSF56112">
    <property type="entry name" value="Protein kinase-like (PK-like)"/>
    <property type="match status" value="1"/>
</dbReference>
<evidence type="ECO:0000313" key="3">
    <source>
        <dbReference type="Proteomes" id="UP000030664"/>
    </source>
</evidence>
<organism evidence="2 3">
    <name type="scientific">Kocuria marina</name>
    <dbReference type="NCBI Taxonomy" id="223184"/>
    <lineage>
        <taxon>Bacteria</taxon>
        <taxon>Bacillati</taxon>
        <taxon>Actinomycetota</taxon>
        <taxon>Actinomycetes</taxon>
        <taxon>Micrococcales</taxon>
        <taxon>Micrococcaceae</taxon>
        <taxon>Kocuria</taxon>
    </lineage>
</organism>